<name>A0ABX5SJY3_9LACO</name>
<accession>A0ABX5SJY3</accession>
<keyword evidence="1" id="KW-0472">Membrane</keyword>
<keyword evidence="1" id="KW-1133">Transmembrane helix</keyword>
<evidence type="ECO:0000256" key="1">
    <source>
        <dbReference type="SAM" id="Phobius"/>
    </source>
</evidence>
<feature type="transmembrane region" description="Helical" evidence="1">
    <location>
        <begin position="40"/>
        <end position="57"/>
    </location>
</feature>
<evidence type="ECO:0000313" key="2">
    <source>
        <dbReference type="EMBL" id="QBR46739.1"/>
    </source>
</evidence>
<gene>
    <name evidence="2" type="ORF">EW139_00815</name>
</gene>
<organism evidence="2 3">
    <name type="scientific">Leuconostoc kimchii</name>
    <dbReference type="NCBI Taxonomy" id="136609"/>
    <lineage>
        <taxon>Bacteria</taxon>
        <taxon>Bacillati</taxon>
        <taxon>Bacillota</taxon>
        <taxon>Bacilli</taxon>
        <taxon>Lactobacillales</taxon>
        <taxon>Lactobacillaceae</taxon>
        <taxon>Leuconostoc</taxon>
    </lineage>
</organism>
<evidence type="ECO:0000313" key="3">
    <source>
        <dbReference type="Proteomes" id="UP000295756"/>
    </source>
</evidence>
<dbReference type="Proteomes" id="UP000295756">
    <property type="component" value="Chromosome"/>
</dbReference>
<protein>
    <submittedName>
        <fullName evidence="2">Uncharacterized protein</fullName>
    </submittedName>
</protein>
<sequence>MKNGKKMIKRTDKEALGIVILYFLISGAIADHFFPNMSNLGYFLYVLFLIGSGMLLYSQYNKREIKK</sequence>
<keyword evidence="3" id="KW-1185">Reference proteome</keyword>
<reference evidence="2 3" key="1">
    <citation type="submission" date="2019-03" db="EMBL/GenBank/DDBJ databases">
        <title>Complete Genome Sequence of Leuconostoc kimchii strain NKJ218 Isolated from Homemade Kimchi.</title>
        <authorList>
            <person name="Jung J.Y."/>
            <person name="Jin H.M."/>
            <person name="Jung J.-W."/>
            <person name="Lee S.-Y."/>
            <person name="Ryu B.-G."/>
            <person name="Han S.-S."/>
            <person name="Kang H.K."/>
            <person name="Choi H.W."/>
            <person name="Chung E.J."/>
            <person name="Choi K.-M."/>
        </authorList>
    </citation>
    <scope>NUCLEOTIDE SEQUENCE [LARGE SCALE GENOMIC DNA]</scope>
    <source>
        <strain evidence="2 3">NKJ218</strain>
    </source>
</reference>
<dbReference type="EMBL" id="CP037939">
    <property type="protein sequence ID" value="QBR46739.1"/>
    <property type="molecule type" value="Genomic_DNA"/>
</dbReference>
<keyword evidence="1" id="KW-0812">Transmembrane</keyword>
<proteinExistence type="predicted"/>